<dbReference type="eggNOG" id="ENOG502QVYF">
    <property type="taxonomic scope" value="Eukaryota"/>
</dbReference>
<name>C1MYF7_MICPC</name>
<evidence type="ECO:0000313" key="1">
    <source>
        <dbReference type="EMBL" id="EEH55335.1"/>
    </source>
</evidence>
<dbReference type="AlphaFoldDB" id="C1MYF7"/>
<proteinExistence type="predicted"/>
<dbReference type="GeneID" id="9686004"/>
<dbReference type="STRING" id="564608.C1MYF7"/>
<dbReference type="InterPro" id="IPR011041">
    <property type="entry name" value="Quinoprot_gluc/sorb_DH_b-prop"/>
</dbReference>
<dbReference type="KEGG" id="mpp:MICPUCDRAFT_40811"/>
<dbReference type="Proteomes" id="UP000001876">
    <property type="component" value="Unassembled WGS sequence"/>
</dbReference>
<accession>C1MYF7</accession>
<sequence length="304" mass="32036">MAAIGDKRKRFLGAGNDAMEVTSLVRSRVALPTTRSDCGPDGDVKYPHHPSPGTIWTSSRLALQNDATASRCVAFVASAGEVFRHAVPFAGAGERVEEGKGSLLKSTTVDDGVTRVVRCVKHASEIQSLALYDPPDGGDVVLASVDAYGGGFVTTLRRGGGDDDGEWSGDAPVRQYALAPHEPAGPGTSVPGWAGAAFDRDGDGGVLAVARHFDKAVDVYENGKRARTLRTTLCPRAVSFARDPNRRGGIRTGSSADGPPLLAVAEGNHVSLWDVRAREKGGLGAFYCIHWFPYDRVGVVNAVP</sequence>
<dbReference type="EMBL" id="GG663742">
    <property type="protein sequence ID" value="EEH55335.1"/>
    <property type="molecule type" value="Genomic_DNA"/>
</dbReference>
<dbReference type="OrthoDB" id="534245at2759"/>
<gene>
    <name evidence="1" type="ORF">MICPUCDRAFT_40811</name>
</gene>
<evidence type="ECO:0000313" key="2">
    <source>
        <dbReference type="Proteomes" id="UP000001876"/>
    </source>
</evidence>
<dbReference type="PANTHER" id="PTHR47467">
    <property type="entry name" value="OS01G0867200 PROTEIN"/>
    <property type="match status" value="1"/>
</dbReference>
<keyword evidence="2" id="KW-1185">Reference proteome</keyword>
<dbReference type="SUPFAM" id="SSF50952">
    <property type="entry name" value="Soluble quinoprotein glucose dehydrogenase"/>
    <property type="match status" value="1"/>
</dbReference>
<dbReference type="RefSeq" id="XP_003060566.1">
    <property type="nucleotide sequence ID" value="XM_003060520.1"/>
</dbReference>
<organism evidence="2">
    <name type="scientific">Micromonas pusilla (strain CCMP1545)</name>
    <name type="common">Picoplanktonic green alga</name>
    <dbReference type="NCBI Taxonomy" id="564608"/>
    <lineage>
        <taxon>Eukaryota</taxon>
        <taxon>Viridiplantae</taxon>
        <taxon>Chlorophyta</taxon>
        <taxon>Mamiellophyceae</taxon>
        <taxon>Mamiellales</taxon>
        <taxon>Mamiellaceae</taxon>
        <taxon>Micromonas</taxon>
    </lineage>
</organism>
<protein>
    <submittedName>
        <fullName evidence="1">Predicted protein</fullName>
    </submittedName>
</protein>
<reference evidence="1 2" key="1">
    <citation type="journal article" date="2009" name="Science">
        <title>Green evolution and dynamic adaptations revealed by genomes of the marine picoeukaryotes Micromonas.</title>
        <authorList>
            <person name="Worden A.Z."/>
            <person name="Lee J.H."/>
            <person name="Mock T."/>
            <person name="Rouze P."/>
            <person name="Simmons M.P."/>
            <person name="Aerts A.L."/>
            <person name="Allen A.E."/>
            <person name="Cuvelier M.L."/>
            <person name="Derelle E."/>
            <person name="Everett M.V."/>
            <person name="Foulon E."/>
            <person name="Grimwood J."/>
            <person name="Gundlach H."/>
            <person name="Henrissat B."/>
            <person name="Napoli C."/>
            <person name="McDonald S.M."/>
            <person name="Parker M.S."/>
            <person name="Rombauts S."/>
            <person name="Salamov A."/>
            <person name="Von Dassow P."/>
            <person name="Badger J.H."/>
            <person name="Coutinho P.M."/>
            <person name="Demir E."/>
            <person name="Dubchak I."/>
            <person name="Gentemann C."/>
            <person name="Eikrem W."/>
            <person name="Gready J.E."/>
            <person name="John U."/>
            <person name="Lanier W."/>
            <person name="Lindquist E.A."/>
            <person name="Lucas S."/>
            <person name="Mayer K.F."/>
            <person name="Moreau H."/>
            <person name="Not F."/>
            <person name="Otillar R."/>
            <person name="Panaud O."/>
            <person name="Pangilinan J."/>
            <person name="Paulsen I."/>
            <person name="Piegu B."/>
            <person name="Poliakov A."/>
            <person name="Robbens S."/>
            <person name="Schmutz J."/>
            <person name="Toulza E."/>
            <person name="Wyss T."/>
            <person name="Zelensky A."/>
            <person name="Zhou K."/>
            <person name="Armbrust E.V."/>
            <person name="Bhattacharya D."/>
            <person name="Goodenough U.W."/>
            <person name="Van de Peer Y."/>
            <person name="Grigoriev I.V."/>
        </authorList>
    </citation>
    <scope>NUCLEOTIDE SEQUENCE [LARGE SCALE GENOMIC DNA]</scope>
    <source>
        <strain evidence="1 2">CCMP1545</strain>
    </source>
</reference>
<dbReference type="PANTHER" id="PTHR47467:SF1">
    <property type="entry name" value="WD40 REPEAT-CONTAINING PROTEIN"/>
    <property type="match status" value="1"/>
</dbReference>